<feature type="compositionally biased region" description="Low complexity" evidence="1">
    <location>
        <begin position="70"/>
        <end position="91"/>
    </location>
</feature>
<evidence type="ECO:0000256" key="1">
    <source>
        <dbReference type="SAM" id="MobiDB-lite"/>
    </source>
</evidence>
<keyword evidence="3" id="KW-1185">Reference proteome</keyword>
<organism evidence="2 3">
    <name type="scientific">Amycolatopsis rubida</name>
    <dbReference type="NCBI Taxonomy" id="112413"/>
    <lineage>
        <taxon>Bacteria</taxon>
        <taxon>Bacillati</taxon>
        <taxon>Actinomycetota</taxon>
        <taxon>Actinomycetes</taxon>
        <taxon>Pseudonocardiales</taxon>
        <taxon>Pseudonocardiaceae</taxon>
        <taxon>Amycolatopsis</taxon>
    </lineage>
</organism>
<name>A0ABX0C8M7_9PSEU</name>
<sequence length="154" mass="16610">MREWRFSVLHTADLEQFRAAAARYLTPHRLSPAGPDDGLQTDVAMVELGPVTLVCCRDTGCRSSARRSTRTCNCRQQSRTPKPTRSCSRTSPPSPCPPPAALTELAANTGAATNLASGVRETELAAVVDEVLANPRPVHRLGLEALPHQAFRPA</sequence>
<dbReference type="Proteomes" id="UP000470404">
    <property type="component" value="Unassembled WGS sequence"/>
</dbReference>
<evidence type="ECO:0000313" key="2">
    <source>
        <dbReference type="EMBL" id="NEC61315.1"/>
    </source>
</evidence>
<dbReference type="RefSeq" id="WP_067584677.1">
    <property type="nucleotide sequence ID" value="NZ_JAAGNC010000189.1"/>
</dbReference>
<proteinExistence type="predicted"/>
<comment type="caution">
    <text evidence="2">The sequence shown here is derived from an EMBL/GenBank/DDBJ whole genome shotgun (WGS) entry which is preliminary data.</text>
</comment>
<accession>A0ABX0C8M7</accession>
<protein>
    <submittedName>
        <fullName evidence="2">Maleylacetate reductase</fullName>
    </submittedName>
</protein>
<dbReference type="EMBL" id="JAAGNC010000189">
    <property type="protein sequence ID" value="NEC61315.1"/>
    <property type="molecule type" value="Genomic_DNA"/>
</dbReference>
<feature type="region of interest" description="Disordered" evidence="1">
    <location>
        <begin position="64"/>
        <end position="102"/>
    </location>
</feature>
<reference evidence="2 3" key="1">
    <citation type="submission" date="2020-01" db="EMBL/GenBank/DDBJ databases">
        <title>Insect and environment-associated Actinomycetes.</title>
        <authorList>
            <person name="Currrie C."/>
            <person name="Chevrette M."/>
            <person name="Carlson C."/>
            <person name="Stubbendieck R."/>
            <person name="Wendt-Pienkowski E."/>
        </authorList>
    </citation>
    <scope>NUCLEOTIDE SEQUENCE [LARGE SCALE GENOMIC DNA]</scope>
    <source>
        <strain evidence="2 3">SID8386</strain>
    </source>
</reference>
<gene>
    <name evidence="2" type="ORF">G3I59_38380</name>
</gene>
<evidence type="ECO:0000313" key="3">
    <source>
        <dbReference type="Proteomes" id="UP000470404"/>
    </source>
</evidence>